<name>A0A1M5M5G7_9ALTE</name>
<evidence type="ECO:0008006" key="5">
    <source>
        <dbReference type="Google" id="ProtNLM"/>
    </source>
</evidence>
<evidence type="ECO:0000313" key="4">
    <source>
        <dbReference type="Proteomes" id="UP000184520"/>
    </source>
</evidence>
<proteinExistence type="predicted"/>
<protein>
    <recommendedName>
        <fullName evidence="5">PEP-CTERM protein-sorting domain-containing protein</fullName>
    </recommendedName>
</protein>
<dbReference type="AlphaFoldDB" id="A0A1M5M5G7"/>
<reference evidence="4" key="1">
    <citation type="submission" date="2016-11" db="EMBL/GenBank/DDBJ databases">
        <authorList>
            <person name="Varghese N."/>
            <person name="Submissions S."/>
        </authorList>
    </citation>
    <scope>NUCLEOTIDE SEQUENCE [LARGE SCALE GENOMIC DNA]</scope>
    <source>
        <strain evidence="4">CGMCC 1.8995</strain>
    </source>
</reference>
<dbReference type="RefSeq" id="WP_073323665.1">
    <property type="nucleotide sequence ID" value="NZ_FQWD01000004.1"/>
</dbReference>
<keyword evidence="1" id="KW-0472">Membrane</keyword>
<feature type="chain" id="PRO_5012996989" description="PEP-CTERM protein-sorting domain-containing protein" evidence="2">
    <location>
        <begin position="24"/>
        <end position="213"/>
    </location>
</feature>
<feature type="signal peptide" evidence="2">
    <location>
        <begin position="1"/>
        <end position="23"/>
    </location>
</feature>
<dbReference type="EMBL" id="FQWD01000004">
    <property type="protein sequence ID" value="SHG72564.1"/>
    <property type="molecule type" value="Genomic_DNA"/>
</dbReference>
<gene>
    <name evidence="3" type="ORF">SAMN05216361_2909</name>
</gene>
<dbReference type="STRING" id="634436.SAMN05216361_2909"/>
<keyword evidence="2" id="KW-0732">Signal</keyword>
<keyword evidence="1" id="KW-0812">Transmembrane</keyword>
<keyword evidence="4" id="KW-1185">Reference proteome</keyword>
<feature type="transmembrane region" description="Helical" evidence="1">
    <location>
        <begin position="190"/>
        <end position="208"/>
    </location>
</feature>
<keyword evidence="1" id="KW-1133">Transmembrane helix</keyword>
<accession>A0A1M5M5G7</accession>
<evidence type="ECO:0000256" key="1">
    <source>
        <dbReference type="SAM" id="Phobius"/>
    </source>
</evidence>
<dbReference type="Proteomes" id="UP000184520">
    <property type="component" value="Unassembled WGS sequence"/>
</dbReference>
<sequence length="213" mass="23272">MLSRKILTSLLGLSLFVCFSANANIISFGNTIVNSPQNFEGFDRTGPTSIVATNEFSANGLTINTISGVNGPTANINSQCNVGGLSGTAWLMIGVRPTCGVDGDLNIVDLVFDTTVTELSFLFRTNNEADYLFETFLSQTQQSVLDVSRSVVGSTSQILFTGQFDRIRFTEQTNSTWFWVDDMRWNTTAVSAPTTLGLLLVSLFVVAFRRYSN</sequence>
<evidence type="ECO:0000256" key="2">
    <source>
        <dbReference type="SAM" id="SignalP"/>
    </source>
</evidence>
<evidence type="ECO:0000313" key="3">
    <source>
        <dbReference type="EMBL" id="SHG72564.1"/>
    </source>
</evidence>
<organism evidence="3 4">
    <name type="scientific">Marisediminitalea aggregata</name>
    <dbReference type="NCBI Taxonomy" id="634436"/>
    <lineage>
        <taxon>Bacteria</taxon>
        <taxon>Pseudomonadati</taxon>
        <taxon>Pseudomonadota</taxon>
        <taxon>Gammaproteobacteria</taxon>
        <taxon>Alteromonadales</taxon>
        <taxon>Alteromonadaceae</taxon>
        <taxon>Marisediminitalea</taxon>
    </lineage>
</organism>